<organism evidence="1 2">
    <name type="scientific">Trifolium pratense</name>
    <name type="common">Red clover</name>
    <dbReference type="NCBI Taxonomy" id="57577"/>
    <lineage>
        <taxon>Eukaryota</taxon>
        <taxon>Viridiplantae</taxon>
        <taxon>Streptophyta</taxon>
        <taxon>Embryophyta</taxon>
        <taxon>Tracheophyta</taxon>
        <taxon>Spermatophyta</taxon>
        <taxon>Magnoliopsida</taxon>
        <taxon>eudicotyledons</taxon>
        <taxon>Gunneridae</taxon>
        <taxon>Pentapetalae</taxon>
        <taxon>rosids</taxon>
        <taxon>fabids</taxon>
        <taxon>Fabales</taxon>
        <taxon>Fabaceae</taxon>
        <taxon>Papilionoideae</taxon>
        <taxon>50 kb inversion clade</taxon>
        <taxon>NPAAA clade</taxon>
        <taxon>Hologalegina</taxon>
        <taxon>IRL clade</taxon>
        <taxon>Trifolieae</taxon>
        <taxon>Trifolium</taxon>
    </lineage>
</organism>
<name>A0ACB0KRT7_TRIPR</name>
<dbReference type="EMBL" id="CASHSV030000311">
    <property type="protein sequence ID" value="CAJ2659914.1"/>
    <property type="molecule type" value="Genomic_DNA"/>
</dbReference>
<sequence length="300" mass="33038">MVVPRPFLSPVCKMGPYPLDIIATAASLHFSHRVSHRLRLEFLLRSCFKKLAPVFRLKDKWCQRYLQLKGLNYLKLSSDGLTSTCSTSFSFFNGGRPEASFGNADSKMSQKSPFNGRKWTNILLAANVLFYIAQLATEGKLLSWGAKINCYSLNSVGPTVERFSGPRRYLAVYFVSSIASAAMSYWFCKMPAVGASGAIFGLVGSVAVFVLRHKDIVGGGTKDLQHIAQVIALNMVIGLSSTGIDNWGHFGGLIGGIAASWLIGPAWKHESTTIDGRRLFIDNAPMNNLLKIIRVPKQWK</sequence>
<evidence type="ECO:0000313" key="2">
    <source>
        <dbReference type="Proteomes" id="UP001177021"/>
    </source>
</evidence>
<reference evidence="1" key="1">
    <citation type="submission" date="2023-10" db="EMBL/GenBank/DDBJ databases">
        <authorList>
            <person name="Rodriguez Cubillos JULIANA M."/>
            <person name="De Vega J."/>
        </authorList>
    </citation>
    <scope>NUCLEOTIDE SEQUENCE</scope>
</reference>
<comment type="caution">
    <text evidence="1">The sequence shown here is derived from an EMBL/GenBank/DDBJ whole genome shotgun (WGS) entry which is preliminary data.</text>
</comment>
<dbReference type="Proteomes" id="UP001177021">
    <property type="component" value="Unassembled WGS sequence"/>
</dbReference>
<accession>A0ACB0KRT7</accession>
<evidence type="ECO:0000313" key="1">
    <source>
        <dbReference type="EMBL" id="CAJ2659914.1"/>
    </source>
</evidence>
<protein>
    <submittedName>
        <fullName evidence="1">Uncharacterized protein</fullName>
    </submittedName>
</protein>
<proteinExistence type="predicted"/>
<gene>
    <name evidence="1" type="ORF">MILVUS5_LOCUS25976</name>
</gene>
<keyword evidence="2" id="KW-1185">Reference proteome</keyword>